<sequence>MTFRNILRTAAATILVAAAVVLLPQATATAAACSGSAGITVVVDSNQLGTGISAGCDPDGGTAANNFADAGYAIEYSQAAGMSGFVCKVNGRPADGDCTETDAYWSLWWSDGKDGTWTYASRGVGSLRVPDGGYVAFAWHQGSGRAVPPDVVPTPRVVEPKPTPSPSAAGTSGSGGKKKPSATKKPTPKPSAGATSTSPTASATPSPSPSATSATPTEASTSPVPTDVPSQTQTTGLPSIDEVTDGPEATAADADSTDGGGFPAWLGIGLVVVVLGAAGAVPLIRRRKV</sequence>
<dbReference type="RefSeq" id="WP_218235874.1">
    <property type="nucleotide sequence ID" value="NZ_BAABBB010000028.1"/>
</dbReference>
<feature type="transmembrane region" description="Helical" evidence="2">
    <location>
        <begin position="262"/>
        <end position="284"/>
    </location>
</feature>
<evidence type="ECO:0000256" key="1">
    <source>
        <dbReference type="SAM" id="MobiDB-lite"/>
    </source>
</evidence>
<evidence type="ECO:0008006" key="6">
    <source>
        <dbReference type="Google" id="ProtNLM"/>
    </source>
</evidence>
<dbReference type="Proteomes" id="UP001500301">
    <property type="component" value="Unassembled WGS sequence"/>
</dbReference>
<dbReference type="PROSITE" id="PS51257">
    <property type="entry name" value="PROKAR_LIPOPROTEIN"/>
    <property type="match status" value="1"/>
</dbReference>
<feature type="chain" id="PRO_5047083522" description="DUF4430 domain-containing protein" evidence="3">
    <location>
        <begin position="31"/>
        <end position="289"/>
    </location>
</feature>
<feature type="compositionally biased region" description="Low complexity" evidence="1">
    <location>
        <begin position="147"/>
        <end position="157"/>
    </location>
</feature>
<organism evidence="4 5">
    <name type="scientific">Nocardioides daeguensis</name>
    <dbReference type="NCBI Taxonomy" id="908359"/>
    <lineage>
        <taxon>Bacteria</taxon>
        <taxon>Bacillati</taxon>
        <taxon>Actinomycetota</taxon>
        <taxon>Actinomycetes</taxon>
        <taxon>Propionibacteriales</taxon>
        <taxon>Nocardioidaceae</taxon>
        <taxon>Nocardioides</taxon>
    </lineage>
</organism>
<keyword evidence="2" id="KW-0812">Transmembrane</keyword>
<reference evidence="5" key="1">
    <citation type="journal article" date="2019" name="Int. J. Syst. Evol. Microbiol.">
        <title>The Global Catalogue of Microorganisms (GCM) 10K type strain sequencing project: providing services to taxonomists for standard genome sequencing and annotation.</title>
        <authorList>
            <consortium name="The Broad Institute Genomics Platform"/>
            <consortium name="The Broad Institute Genome Sequencing Center for Infectious Disease"/>
            <person name="Wu L."/>
            <person name="Ma J."/>
        </authorList>
    </citation>
    <scope>NUCLEOTIDE SEQUENCE [LARGE SCALE GENOMIC DNA]</scope>
    <source>
        <strain evidence="5">JCM 17460</strain>
    </source>
</reference>
<feature type="compositionally biased region" description="Polar residues" evidence="1">
    <location>
        <begin position="228"/>
        <end position="237"/>
    </location>
</feature>
<feature type="signal peptide" evidence="3">
    <location>
        <begin position="1"/>
        <end position="30"/>
    </location>
</feature>
<keyword evidence="3" id="KW-0732">Signal</keyword>
<gene>
    <name evidence="4" type="ORF">GCM10022263_43180</name>
</gene>
<keyword evidence="5" id="KW-1185">Reference proteome</keyword>
<dbReference type="EMBL" id="BAABBB010000028">
    <property type="protein sequence ID" value="GAA3551718.1"/>
    <property type="molecule type" value="Genomic_DNA"/>
</dbReference>
<name>A0ABP6WJU9_9ACTN</name>
<proteinExistence type="predicted"/>
<comment type="caution">
    <text evidence="4">The sequence shown here is derived from an EMBL/GenBank/DDBJ whole genome shotgun (WGS) entry which is preliminary data.</text>
</comment>
<accession>A0ABP6WJU9</accession>
<keyword evidence="2" id="KW-0472">Membrane</keyword>
<evidence type="ECO:0000313" key="4">
    <source>
        <dbReference type="EMBL" id="GAA3551718.1"/>
    </source>
</evidence>
<protein>
    <recommendedName>
        <fullName evidence="6">DUF4430 domain-containing protein</fullName>
    </recommendedName>
</protein>
<evidence type="ECO:0000313" key="5">
    <source>
        <dbReference type="Proteomes" id="UP001500301"/>
    </source>
</evidence>
<evidence type="ECO:0000256" key="3">
    <source>
        <dbReference type="SAM" id="SignalP"/>
    </source>
</evidence>
<evidence type="ECO:0000256" key="2">
    <source>
        <dbReference type="SAM" id="Phobius"/>
    </source>
</evidence>
<feature type="compositionally biased region" description="Low complexity" evidence="1">
    <location>
        <begin position="190"/>
        <end position="225"/>
    </location>
</feature>
<keyword evidence="2" id="KW-1133">Transmembrane helix</keyword>
<feature type="region of interest" description="Disordered" evidence="1">
    <location>
        <begin position="143"/>
        <end position="261"/>
    </location>
</feature>